<keyword evidence="3" id="KW-1185">Reference proteome</keyword>
<feature type="region of interest" description="Disordered" evidence="1">
    <location>
        <begin position="1"/>
        <end position="67"/>
    </location>
</feature>
<feature type="region of interest" description="Disordered" evidence="1">
    <location>
        <begin position="124"/>
        <end position="181"/>
    </location>
</feature>
<feature type="compositionally biased region" description="Basic and acidic residues" evidence="1">
    <location>
        <begin position="22"/>
        <end position="37"/>
    </location>
</feature>
<feature type="compositionally biased region" description="Basic and acidic residues" evidence="1">
    <location>
        <begin position="134"/>
        <end position="163"/>
    </location>
</feature>
<evidence type="ECO:0000313" key="2">
    <source>
        <dbReference type="EMBL" id="KAJ7362670.1"/>
    </source>
</evidence>
<dbReference type="AlphaFoldDB" id="A0AAD7F2P4"/>
<evidence type="ECO:0000256" key="1">
    <source>
        <dbReference type="SAM" id="MobiDB-lite"/>
    </source>
</evidence>
<gene>
    <name evidence="2" type="ORF">DFH08DRAFT_799691</name>
</gene>
<name>A0AAD7F2P4_9AGAR</name>
<comment type="caution">
    <text evidence="2">The sequence shown here is derived from an EMBL/GenBank/DDBJ whole genome shotgun (WGS) entry which is preliminary data.</text>
</comment>
<protein>
    <submittedName>
        <fullName evidence="2">Uncharacterized protein</fullName>
    </submittedName>
</protein>
<dbReference type="Proteomes" id="UP001218218">
    <property type="component" value="Unassembled WGS sequence"/>
</dbReference>
<evidence type="ECO:0000313" key="3">
    <source>
        <dbReference type="Proteomes" id="UP001218218"/>
    </source>
</evidence>
<organism evidence="2 3">
    <name type="scientific">Mycena albidolilacea</name>
    <dbReference type="NCBI Taxonomy" id="1033008"/>
    <lineage>
        <taxon>Eukaryota</taxon>
        <taxon>Fungi</taxon>
        <taxon>Dikarya</taxon>
        <taxon>Basidiomycota</taxon>
        <taxon>Agaricomycotina</taxon>
        <taxon>Agaricomycetes</taxon>
        <taxon>Agaricomycetidae</taxon>
        <taxon>Agaricales</taxon>
        <taxon>Marasmiineae</taxon>
        <taxon>Mycenaceae</taxon>
        <taxon>Mycena</taxon>
    </lineage>
</organism>
<reference evidence="2" key="1">
    <citation type="submission" date="2023-03" db="EMBL/GenBank/DDBJ databases">
        <title>Massive genome expansion in bonnet fungi (Mycena s.s.) driven by repeated elements and novel gene families across ecological guilds.</title>
        <authorList>
            <consortium name="Lawrence Berkeley National Laboratory"/>
            <person name="Harder C.B."/>
            <person name="Miyauchi S."/>
            <person name="Viragh M."/>
            <person name="Kuo A."/>
            <person name="Thoen E."/>
            <person name="Andreopoulos B."/>
            <person name="Lu D."/>
            <person name="Skrede I."/>
            <person name="Drula E."/>
            <person name="Henrissat B."/>
            <person name="Morin E."/>
            <person name="Kohler A."/>
            <person name="Barry K."/>
            <person name="LaButti K."/>
            <person name="Morin E."/>
            <person name="Salamov A."/>
            <person name="Lipzen A."/>
            <person name="Mereny Z."/>
            <person name="Hegedus B."/>
            <person name="Baldrian P."/>
            <person name="Stursova M."/>
            <person name="Weitz H."/>
            <person name="Taylor A."/>
            <person name="Grigoriev I.V."/>
            <person name="Nagy L.G."/>
            <person name="Martin F."/>
            <person name="Kauserud H."/>
        </authorList>
    </citation>
    <scope>NUCLEOTIDE SEQUENCE</scope>
    <source>
        <strain evidence="2">CBHHK002</strain>
    </source>
</reference>
<accession>A0AAD7F2P4</accession>
<proteinExistence type="predicted"/>
<dbReference type="EMBL" id="JARIHO010000004">
    <property type="protein sequence ID" value="KAJ7362670.1"/>
    <property type="molecule type" value="Genomic_DNA"/>
</dbReference>
<sequence length="271" mass="29234">MCGSGDDVERAITRAGAARTQRCCDGRATRRKEEERNRRPHPNGRFSPLPADALQLGHGAGGHDPLEIERYEGGSVGDGAVLREDSEAQAGVDAAGMRQAFGAANGAPNTKVTARECFAGVEYGEGSATTGKSGKIECRRKGRGQEGRYNEAQQQHEAKRTKLDPASPPASPRNHGVVRTPSTGKCADKFLRPWEWGRVLVAQSELSMCSKARLAGKCRPSKICGAETRRRYGELIDRMACAGDEQWKTSLKRARGKAEGAYYQGCAGLRS</sequence>